<proteinExistence type="predicted"/>
<keyword evidence="2" id="KW-1185">Reference proteome</keyword>
<dbReference type="RefSeq" id="WP_180549472.1">
    <property type="nucleotide sequence ID" value="NZ_JACCKX010000001.1"/>
</dbReference>
<dbReference type="AlphaFoldDB" id="A0A853IPZ5"/>
<name>A0A853IPZ5_9BURK</name>
<gene>
    <name evidence="1" type="ORF">H0I39_02630</name>
</gene>
<accession>A0A853IPZ5</accession>
<comment type="caution">
    <text evidence="1">The sequence shown here is derived from an EMBL/GenBank/DDBJ whole genome shotgun (WGS) entry which is preliminary data.</text>
</comment>
<evidence type="ECO:0000313" key="1">
    <source>
        <dbReference type="EMBL" id="NZA00945.1"/>
    </source>
</evidence>
<dbReference type="EMBL" id="JACCKX010000001">
    <property type="protein sequence ID" value="NZA00945.1"/>
    <property type="molecule type" value="Genomic_DNA"/>
</dbReference>
<protein>
    <submittedName>
        <fullName evidence="1">Uncharacterized protein</fullName>
    </submittedName>
</protein>
<evidence type="ECO:0000313" key="2">
    <source>
        <dbReference type="Proteomes" id="UP000589716"/>
    </source>
</evidence>
<reference evidence="1 2" key="1">
    <citation type="submission" date="2020-07" db="EMBL/GenBank/DDBJ databases">
        <authorList>
            <person name="Maaloum M."/>
        </authorList>
    </citation>
    <scope>NUCLEOTIDE SEQUENCE [LARGE SCALE GENOMIC DNA]</scope>
    <source>
        <strain evidence="1 2">GCS-AN-3</strain>
    </source>
</reference>
<organism evidence="1 2">
    <name type="scientific">Ottowia beijingensis</name>
    <dbReference type="NCBI Taxonomy" id="1207057"/>
    <lineage>
        <taxon>Bacteria</taxon>
        <taxon>Pseudomonadati</taxon>
        <taxon>Pseudomonadota</taxon>
        <taxon>Betaproteobacteria</taxon>
        <taxon>Burkholderiales</taxon>
        <taxon>Comamonadaceae</taxon>
        <taxon>Ottowia</taxon>
    </lineage>
</organism>
<sequence length="98" mass="11150">MHSGVAKKPNQVQINIANRQVIRKKLGAENIPSVNGFPFKSTDQLAEFLFEIDFIVGEKGGKHTQYQHDPTLFSSEHNAQNKIPWIVNLSYRKFLGIQ</sequence>
<dbReference type="Proteomes" id="UP000589716">
    <property type="component" value="Unassembled WGS sequence"/>
</dbReference>